<keyword evidence="3" id="KW-1185">Reference proteome</keyword>
<protein>
    <submittedName>
        <fullName evidence="1">Methyl-accepting chemotaxis protein</fullName>
    </submittedName>
</protein>
<sequence>MVTSTDMNKLDNSSAHIAKYSNNTIGVFDSSKVEDTFNRLNSILSDDIFSMGLDVLYGSLQVLQSLADQAFQAMKARSKYANETQGMSNQVDSVIAEATKGDDKTKKSLPDSVINFMRDNGISVDGMSIDEYLKKNGPELDKGKLQAVKSALDNEKNRVTDTMTQDQLQLQKYVQSYNVTASNISTLQTGLKDLLTTIARNFC</sequence>
<organism evidence="1 4">
    <name type="scientific">Yersinia pekkanenii</name>
    <dbReference type="NCBI Taxonomy" id="1288385"/>
    <lineage>
        <taxon>Bacteria</taxon>
        <taxon>Pseudomonadati</taxon>
        <taxon>Pseudomonadota</taxon>
        <taxon>Gammaproteobacteria</taxon>
        <taxon>Enterobacterales</taxon>
        <taxon>Yersiniaceae</taxon>
        <taxon>Yersinia</taxon>
    </lineage>
</organism>
<reference evidence="2 3" key="2">
    <citation type="submission" date="2015-03" db="EMBL/GenBank/DDBJ databases">
        <authorList>
            <consortium name="Pathogen Informatics"/>
            <person name="Murphy D."/>
        </authorList>
    </citation>
    <scope>NUCLEOTIDE SEQUENCE [LARGE SCALE GENOMIC DNA]</scope>
    <source>
        <strain evidence="3">type strain: CIP110230</strain>
        <strain evidence="2">Type strain: CIP110230</strain>
    </source>
</reference>
<name>A0A0T9QRE7_9GAMM</name>
<evidence type="ECO:0000313" key="3">
    <source>
        <dbReference type="Proteomes" id="UP000044625"/>
    </source>
</evidence>
<dbReference type="SUPFAM" id="SSF116927">
    <property type="entry name" value="EspA/CesA-like"/>
    <property type="match status" value="1"/>
</dbReference>
<evidence type="ECO:0000313" key="1">
    <source>
        <dbReference type="EMBL" id="CNI24709.1"/>
    </source>
</evidence>
<proteinExistence type="predicted"/>
<dbReference type="EMBL" id="CWJL01000028">
    <property type="protein sequence ID" value="CRY68896.1"/>
    <property type="molecule type" value="Genomic_DNA"/>
</dbReference>
<reference evidence="4" key="1">
    <citation type="submission" date="2015-03" db="EMBL/GenBank/DDBJ databases">
        <authorList>
            <consortium name="Pathogen Informatics"/>
        </authorList>
    </citation>
    <scope>NUCLEOTIDE SEQUENCE [LARGE SCALE GENOMIC DNA]</scope>
    <source>
        <strain evidence="4">A125KOH2</strain>
    </source>
</reference>
<dbReference type="STRING" id="1288385.ERS137968_04026"/>
<dbReference type="InterPro" id="IPR035074">
    <property type="entry name" value="EspA/CesA-like"/>
</dbReference>
<dbReference type="RefSeq" id="WP_235801403.1">
    <property type="nucleotide sequence ID" value="NZ_CAWMMU010000028.1"/>
</dbReference>
<reference evidence="1" key="3">
    <citation type="submission" date="2015-03" db="EMBL/GenBank/DDBJ databases">
        <authorList>
            <person name="Murphy D."/>
        </authorList>
    </citation>
    <scope>NUCLEOTIDE SEQUENCE [LARGE SCALE GENOMIC DNA]</scope>
    <source>
        <strain evidence="1">A125KOH2</strain>
    </source>
</reference>
<dbReference type="Proteomes" id="UP000045840">
    <property type="component" value="Unassembled WGS sequence"/>
</dbReference>
<gene>
    <name evidence="1" type="primary">sseB</name>
    <name evidence="1" type="ORF">ERS008529_03491</name>
    <name evidence="2" type="ORF">ERS137968_04026</name>
</gene>
<dbReference type="EMBL" id="CQAZ01000036">
    <property type="protein sequence ID" value="CNI24709.1"/>
    <property type="molecule type" value="Genomic_DNA"/>
</dbReference>
<accession>A0A0T9QRE7</accession>
<dbReference type="AlphaFoldDB" id="A0A0T9QRE7"/>
<evidence type="ECO:0000313" key="2">
    <source>
        <dbReference type="EMBL" id="CRY68896.1"/>
    </source>
</evidence>
<dbReference type="InterPro" id="IPR005095">
    <property type="entry name" value="EspA"/>
</dbReference>
<evidence type="ECO:0000313" key="4">
    <source>
        <dbReference type="Proteomes" id="UP000045840"/>
    </source>
</evidence>
<dbReference type="Pfam" id="PF03433">
    <property type="entry name" value="EspA"/>
    <property type="match status" value="1"/>
</dbReference>
<dbReference type="Proteomes" id="UP000044625">
    <property type="component" value="Unassembled WGS sequence"/>
</dbReference>